<gene>
    <name evidence="1" type="ORF">SAMN03080615_02406</name>
</gene>
<dbReference type="Proteomes" id="UP000198749">
    <property type="component" value="Unassembled WGS sequence"/>
</dbReference>
<protein>
    <submittedName>
        <fullName evidence="1">Uncharacterized conserved protein GlcG, DUF336 family</fullName>
    </submittedName>
</protein>
<dbReference type="RefSeq" id="WP_091358389.1">
    <property type="nucleotide sequence ID" value="NZ_AP025284.1"/>
</dbReference>
<keyword evidence="2" id="KW-1185">Reference proteome</keyword>
<name>A0A1H9I3R4_9GAMM</name>
<evidence type="ECO:0000313" key="1">
    <source>
        <dbReference type="EMBL" id="SEQ69132.1"/>
    </source>
</evidence>
<sequence>MLSEQSQQLLTLALTTARNAGVNVNIAVCDPGGNLCAFLRMDGSPLGSVDIAQKKARSAVLFGAPTEALGQLVREQQLDSFEQTNGGLILFAGGEPVFQQGKLIGGIGISGGSAAEDKMIALSAIDQAGFTPAGVTNAV</sequence>
<dbReference type="InterPro" id="IPR052517">
    <property type="entry name" value="GlcG_carb_metab_protein"/>
</dbReference>
<dbReference type="OrthoDB" id="9800768at2"/>
<dbReference type="InterPro" id="IPR038084">
    <property type="entry name" value="PduO/GlcC-like_sf"/>
</dbReference>
<reference evidence="2" key="1">
    <citation type="submission" date="2016-10" db="EMBL/GenBank/DDBJ databases">
        <authorList>
            <person name="Varghese N."/>
            <person name="Submissions S."/>
        </authorList>
    </citation>
    <scope>NUCLEOTIDE SEQUENCE [LARGE SCALE GENOMIC DNA]</scope>
    <source>
        <strain evidence="2">DSM 18887</strain>
    </source>
</reference>
<dbReference type="AlphaFoldDB" id="A0A1H9I3R4"/>
<organism evidence="1 2">
    <name type="scientific">Amphritea atlantica</name>
    <dbReference type="NCBI Taxonomy" id="355243"/>
    <lineage>
        <taxon>Bacteria</taxon>
        <taxon>Pseudomonadati</taxon>
        <taxon>Pseudomonadota</taxon>
        <taxon>Gammaproteobacteria</taxon>
        <taxon>Oceanospirillales</taxon>
        <taxon>Oceanospirillaceae</taxon>
        <taxon>Amphritea</taxon>
    </lineage>
</organism>
<proteinExistence type="predicted"/>
<dbReference type="STRING" id="355243.SAMN03080615_02406"/>
<dbReference type="SUPFAM" id="SSF143744">
    <property type="entry name" value="GlcG-like"/>
    <property type="match status" value="1"/>
</dbReference>
<dbReference type="InterPro" id="IPR005624">
    <property type="entry name" value="PduO/GlcC-like"/>
</dbReference>
<dbReference type="PANTHER" id="PTHR34309:SF1">
    <property type="entry name" value="PROTEIN GLCG"/>
    <property type="match status" value="1"/>
</dbReference>
<dbReference type="Pfam" id="PF03928">
    <property type="entry name" value="HbpS-like"/>
    <property type="match status" value="1"/>
</dbReference>
<evidence type="ECO:0000313" key="2">
    <source>
        <dbReference type="Proteomes" id="UP000198749"/>
    </source>
</evidence>
<dbReference type="EMBL" id="FOGB01000006">
    <property type="protein sequence ID" value="SEQ69132.1"/>
    <property type="molecule type" value="Genomic_DNA"/>
</dbReference>
<dbReference type="PANTHER" id="PTHR34309">
    <property type="entry name" value="SLR1406 PROTEIN"/>
    <property type="match status" value="1"/>
</dbReference>
<dbReference type="Gene3D" id="3.30.450.150">
    <property type="entry name" value="Haem-degrading domain"/>
    <property type="match status" value="1"/>
</dbReference>
<accession>A0A1H9I3R4</accession>